<organism evidence="10 11">
    <name type="scientific">Sulfuriferula multivorans</name>
    <dbReference type="NCBI Taxonomy" id="1559896"/>
    <lineage>
        <taxon>Bacteria</taxon>
        <taxon>Pseudomonadati</taxon>
        <taxon>Pseudomonadota</taxon>
        <taxon>Betaproteobacteria</taxon>
        <taxon>Nitrosomonadales</taxon>
        <taxon>Sulfuricellaceae</taxon>
        <taxon>Sulfuriferula</taxon>
    </lineage>
</organism>
<evidence type="ECO:0000259" key="9">
    <source>
        <dbReference type="Pfam" id="PF01648"/>
    </source>
</evidence>
<comment type="cofactor">
    <cofactor evidence="8">
        <name>Mg(2+)</name>
        <dbReference type="ChEBI" id="CHEBI:18420"/>
    </cofactor>
</comment>
<sequence length="137" mass="14749">MIHGVGTDLLDADRIRSGLARFGEHYADRILAPAEHAGYFASRDPARFLAKCFAVKEAFAKATGTGLRAPVSLRNIAVLRDALGKPHIECAPELTAWLMARGITSHHASLSDEGDLVLAFVVLEQSSAPQNKLDNLS</sequence>
<comment type="similarity">
    <text evidence="8">Belongs to the P-Pant transferase superfamily. AcpS family.</text>
</comment>
<gene>
    <name evidence="8" type="primary">acpS</name>
    <name evidence="10" type="ORF">GZ085_13205</name>
</gene>
<dbReference type="EC" id="2.7.8.7" evidence="8"/>
<evidence type="ECO:0000256" key="3">
    <source>
        <dbReference type="ARBA" id="ARBA00022723"/>
    </source>
</evidence>
<name>A0A7C9P9C3_9PROT</name>
<evidence type="ECO:0000256" key="2">
    <source>
        <dbReference type="ARBA" id="ARBA00022679"/>
    </source>
</evidence>
<dbReference type="AlphaFoldDB" id="A0A7C9P9C3"/>
<keyword evidence="7 8" id="KW-0275">Fatty acid biosynthesis</keyword>
<dbReference type="NCBIfam" id="TIGR00516">
    <property type="entry name" value="acpS"/>
    <property type="match status" value="1"/>
</dbReference>
<keyword evidence="1 8" id="KW-0444">Lipid biosynthesis</keyword>
<dbReference type="InterPro" id="IPR004568">
    <property type="entry name" value="Ppantetheine-prot_Trfase_dom"/>
</dbReference>
<keyword evidence="8" id="KW-0963">Cytoplasm</keyword>
<dbReference type="GO" id="GO:0005737">
    <property type="term" value="C:cytoplasm"/>
    <property type="evidence" value="ECO:0007669"/>
    <property type="project" value="UniProtKB-SubCell"/>
</dbReference>
<dbReference type="Pfam" id="PF01648">
    <property type="entry name" value="ACPS"/>
    <property type="match status" value="1"/>
</dbReference>
<dbReference type="InterPro" id="IPR037143">
    <property type="entry name" value="4-PPantetheinyl_Trfase_dom_sf"/>
</dbReference>
<dbReference type="InterPro" id="IPR002582">
    <property type="entry name" value="ACPS"/>
</dbReference>
<keyword evidence="3 8" id="KW-0479">Metal-binding</keyword>
<comment type="catalytic activity">
    <reaction evidence="8">
        <text>apo-[ACP] + CoA = holo-[ACP] + adenosine 3',5'-bisphosphate + H(+)</text>
        <dbReference type="Rhea" id="RHEA:12068"/>
        <dbReference type="Rhea" id="RHEA-COMP:9685"/>
        <dbReference type="Rhea" id="RHEA-COMP:9690"/>
        <dbReference type="ChEBI" id="CHEBI:15378"/>
        <dbReference type="ChEBI" id="CHEBI:29999"/>
        <dbReference type="ChEBI" id="CHEBI:57287"/>
        <dbReference type="ChEBI" id="CHEBI:58343"/>
        <dbReference type="ChEBI" id="CHEBI:64479"/>
        <dbReference type="EC" id="2.7.8.7"/>
    </reaction>
</comment>
<evidence type="ECO:0000313" key="11">
    <source>
        <dbReference type="Proteomes" id="UP000483432"/>
    </source>
</evidence>
<keyword evidence="5 8" id="KW-0460">Magnesium</keyword>
<comment type="function">
    <text evidence="8">Transfers the 4'-phosphopantetheine moiety from coenzyme A to a Ser of acyl-carrier-protein.</text>
</comment>
<evidence type="ECO:0000256" key="4">
    <source>
        <dbReference type="ARBA" id="ARBA00022832"/>
    </source>
</evidence>
<evidence type="ECO:0000256" key="7">
    <source>
        <dbReference type="ARBA" id="ARBA00023160"/>
    </source>
</evidence>
<evidence type="ECO:0000313" key="10">
    <source>
        <dbReference type="EMBL" id="NDP49315.1"/>
    </source>
</evidence>
<dbReference type="HAMAP" id="MF_00101">
    <property type="entry name" value="AcpS"/>
    <property type="match status" value="1"/>
</dbReference>
<dbReference type="Proteomes" id="UP000483432">
    <property type="component" value="Unassembled WGS sequence"/>
</dbReference>
<dbReference type="EMBL" id="JAAFGW010000247">
    <property type="protein sequence ID" value="NDP49315.1"/>
    <property type="molecule type" value="Genomic_DNA"/>
</dbReference>
<dbReference type="GO" id="GO:0008897">
    <property type="term" value="F:holo-[acyl-carrier-protein] synthase activity"/>
    <property type="evidence" value="ECO:0007669"/>
    <property type="project" value="UniProtKB-UniRule"/>
</dbReference>
<evidence type="ECO:0000256" key="6">
    <source>
        <dbReference type="ARBA" id="ARBA00023098"/>
    </source>
</evidence>
<dbReference type="NCBIfam" id="TIGR00556">
    <property type="entry name" value="pantethn_trn"/>
    <property type="match status" value="1"/>
</dbReference>
<reference evidence="10 11" key="1">
    <citation type="submission" date="2019-09" db="EMBL/GenBank/DDBJ databases">
        <title>H2 Metabolism Revealed by Metagenomic Analysis in Subglacial Sediment of East Antarctica.</title>
        <authorList>
            <person name="Yang Z."/>
            <person name="Zhang Y."/>
            <person name="Lv Y."/>
            <person name="Yan W."/>
            <person name="Xiao X."/>
            <person name="Sun B."/>
            <person name="Ma H."/>
        </authorList>
    </citation>
    <scope>NUCLEOTIDE SEQUENCE [LARGE SCALE GENOMIC DNA]</scope>
    <source>
        <strain evidence="10">Bin2_2</strain>
    </source>
</reference>
<comment type="subcellular location">
    <subcellularLocation>
        <location evidence="8">Cytoplasm</location>
    </subcellularLocation>
</comment>
<feature type="domain" description="4'-phosphopantetheinyl transferase" evidence="9">
    <location>
        <begin position="4"/>
        <end position="98"/>
    </location>
</feature>
<evidence type="ECO:0000256" key="5">
    <source>
        <dbReference type="ARBA" id="ARBA00022842"/>
    </source>
</evidence>
<keyword evidence="4 8" id="KW-0276">Fatty acid metabolism</keyword>
<dbReference type="GO" id="GO:0006633">
    <property type="term" value="P:fatty acid biosynthetic process"/>
    <property type="evidence" value="ECO:0007669"/>
    <property type="project" value="UniProtKB-UniRule"/>
</dbReference>
<dbReference type="GO" id="GO:0000287">
    <property type="term" value="F:magnesium ion binding"/>
    <property type="evidence" value="ECO:0007669"/>
    <property type="project" value="UniProtKB-UniRule"/>
</dbReference>
<dbReference type="Gene3D" id="3.90.470.20">
    <property type="entry name" value="4'-phosphopantetheinyl transferase domain"/>
    <property type="match status" value="1"/>
</dbReference>
<evidence type="ECO:0000256" key="8">
    <source>
        <dbReference type="HAMAP-Rule" id="MF_00101"/>
    </source>
</evidence>
<dbReference type="InterPro" id="IPR008278">
    <property type="entry name" value="4-PPantetheinyl_Trfase_dom"/>
</dbReference>
<dbReference type="SUPFAM" id="SSF56214">
    <property type="entry name" value="4'-phosphopantetheinyl transferase"/>
    <property type="match status" value="1"/>
</dbReference>
<protein>
    <recommendedName>
        <fullName evidence="8">Holo-[acyl-carrier-protein] synthase</fullName>
        <shortName evidence="8">Holo-ACP synthase</shortName>
        <ecNumber evidence="8">2.7.8.7</ecNumber>
    </recommendedName>
    <alternativeName>
        <fullName evidence="8">4'-phosphopantetheinyl transferase AcpS</fullName>
    </alternativeName>
</protein>
<keyword evidence="2 8" id="KW-0808">Transferase</keyword>
<accession>A0A7C9P9C3</accession>
<proteinExistence type="inferred from homology"/>
<feature type="binding site" evidence="8">
    <location>
        <position position="8"/>
    </location>
    <ligand>
        <name>Mg(2+)</name>
        <dbReference type="ChEBI" id="CHEBI:18420"/>
    </ligand>
</feature>
<feature type="binding site" evidence="8">
    <location>
        <position position="57"/>
    </location>
    <ligand>
        <name>Mg(2+)</name>
        <dbReference type="ChEBI" id="CHEBI:18420"/>
    </ligand>
</feature>
<evidence type="ECO:0000256" key="1">
    <source>
        <dbReference type="ARBA" id="ARBA00022516"/>
    </source>
</evidence>
<comment type="caution">
    <text evidence="10">The sequence shown here is derived from an EMBL/GenBank/DDBJ whole genome shotgun (WGS) entry which is preliminary data.</text>
</comment>
<keyword evidence="6 8" id="KW-0443">Lipid metabolism</keyword>